<feature type="domain" description="Glycosyl hydrolase family 4 C-terminal" evidence="13">
    <location>
        <begin position="193"/>
        <end position="411"/>
    </location>
</feature>
<evidence type="ECO:0000256" key="9">
    <source>
        <dbReference type="PIRSR" id="PIRSR601088-2"/>
    </source>
</evidence>
<feature type="site" description="Increases basicity of active site Tyr" evidence="11">
    <location>
        <position position="109"/>
    </location>
</feature>
<sequence length="439" mass="48935">MTRIAIIGAGGYEFPLQLMNDFLSFDSTRDATYALMDIDPDSLRRTERLSRRLVEAHGLPARIEPTTDRKEALRGADFVVVCFQVGGRDAYAVDMEIPRRYGIDQTVGDTLGPGGVFRGLRSMKALDEIVTDMRELCPDALLLNYANPMSINCWFAATAGVRITGLCHSVQHTADELASIMGFKPGDWSFQAAGINHQAWMLDFRHRGRDVMPELRAAVNAYHRGERKPVRELDEWYAGGRESVRTAIMNLTGYFQTESSHHASEYYPHFRRNPEDVAALLPQRWDYLEITRGNNEAELERLADDFAAGTLAVSEEYAARIVDSVLTNTPRVIYGNVPNTGLITNLPDGCCVEVPCLVDQNGVQPTFVGDLPAPCAGINLASVGYQHTVVAAYQQRSRDLIYSAVALDRLTSALLSLDQIRAMCDEMIEAQRRWLPEVN</sequence>
<keyword evidence="4 12" id="KW-0378">Hydrolase</keyword>
<reference evidence="15" key="1">
    <citation type="submission" date="2018-05" db="EMBL/GenBank/DDBJ databases">
        <title>Micromonospora globispora sp. nov. and Micromonospora rugosa sp. nov., isolated from marine sediment.</title>
        <authorList>
            <person name="Carro L."/>
            <person name="Aysel V."/>
            <person name="Cetin D."/>
            <person name="Igual J.M."/>
            <person name="Klenk H.-P."/>
            <person name="Trujillo M.E."/>
            <person name="Sahin N."/>
        </authorList>
    </citation>
    <scope>NUCLEOTIDE SEQUENCE [LARGE SCALE GENOMIC DNA]</scope>
    <source>
        <strain evidence="15">S2904</strain>
    </source>
</reference>
<dbReference type="Gene3D" id="3.90.1820.10">
    <property type="entry name" value="AglA-like glucosidase"/>
    <property type="match status" value="1"/>
</dbReference>
<keyword evidence="7" id="KW-0119">Carbohydrate metabolism</keyword>
<keyword evidence="8 12" id="KW-0326">Glycosidase</keyword>
<dbReference type="RefSeq" id="WP_109946796.1">
    <property type="nucleotide sequence ID" value="NZ_QGGF01000465.1"/>
</dbReference>
<evidence type="ECO:0000313" key="15">
    <source>
        <dbReference type="Proteomes" id="UP000245683"/>
    </source>
</evidence>
<comment type="caution">
    <text evidence="14">The sequence shown here is derived from an EMBL/GenBank/DDBJ whole genome shotgun (WGS) entry which is preliminary data.</text>
</comment>
<feature type="binding site" evidence="10">
    <location>
        <position position="197"/>
    </location>
    <ligand>
        <name>Mn(2+)</name>
        <dbReference type="ChEBI" id="CHEBI:29035"/>
    </ligand>
</feature>
<keyword evidence="10" id="KW-0533">Nickel</keyword>
<dbReference type="NCBIfam" id="NF011657">
    <property type="entry name" value="PRK15076.1"/>
    <property type="match status" value="1"/>
</dbReference>
<dbReference type="EMBL" id="QGSV01000283">
    <property type="protein sequence ID" value="PWU44880.1"/>
    <property type="molecule type" value="Genomic_DNA"/>
</dbReference>
<evidence type="ECO:0000256" key="7">
    <source>
        <dbReference type="ARBA" id="ARBA00023277"/>
    </source>
</evidence>
<evidence type="ECO:0000256" key="3">
    <source>
        <dbReference type="ARBA" id="ARBA00022723"/>
    </source>
</evidence>
<dbReference type="Pfam" id="PF02056">
    <property type="entry name" value="Glyco_hydro_4"/>
    <property type="match status" value="1"/>
</dbReference>
<dbReference type="InterPro" id="IPR022616">
    <property type="entry name" value="Glyco_hydro_4_C"/>
</dbReference>
<dbReference type="SUPFAM" id="SSF51735">
    <property type="entry name" value="NAD(P)-binding Rossmann-fold domains"/>
    <property type="match status" value="1"/>
</dbReference>
<keyword evidence="10" id="KW-0408">Iron</keyword>
<dbReference type="InterPro" id="IPR036291">
    <property type="entry name" value="NAD(P)-bd_dom_sf"/>
</dbReference>
<dbReference type="InterPro" id="IPR053715">
    <property type="entry name" value="GH4_Enzyme_sf"/>
</dbReference>
<keyword evidence="3 10" id="KW-0479">Metal-binding</keyword>
<comment type="cofactor">
    <cofactor evidence="1">
        <name>Mn(2+)</name>
        <dbReference type="ChEBI" id="CHEBI:29035"/>
    </cofactor>
</comment>
<evidence type="ECO:0000256" key="10">
    <source>
        <dbReference type="PIRSR" id="PIRSR601088-3"/>
    </source>
</evidence>
<dbReference type="Proteomes" id="UP000245683">
    <property type="component" value="Unassembled WGS sequence"/>
</dbReference>
<organism evidence="14 15">
    <name type="scientific">Micromonospora globispora</name>
    <dbReference type="NCBI Taxonomy" id="1450148"/>
    <lineage>
        <taxon>Bacteria</taxon>
        <taxon>Bacillati</taxon>
        <taxon>Actinomycetota</taxon>
        <taxon>Actinomycetes</taxon>
        <taxon>Micromonosporales</taxon>
        <taxon>Micromonosporaceae</taxon>
        <taxon>Micromonospora</taxon>
    </lineage>
</organism>
<keyword evidence="6 10" id="KW-0464">Manganese</keyword>
<dbReference type="GO" id="GO:0046872">
    <property type="term" value="F:metal ion binding"/>
    <property type="evidence" value="ECO:0007669"/>
    <property type="project" value="UniProtKB-KW"/>
</dbReference>
<evidence type="ECO:0000256" key="1">
    <source>
        <dbReference type="ARBA" id="ARBA00001936"/>
    </source>
</evidence>
<evidence type="ECO:0000256" key="4">
    <source>
        <dbReference type="ARBA" id="ARBA00022801"/>
    </source>
</evidence>
<proteinExistence type="inferred from homology"/>
<dbReference type="GO" id="GO:0005975">
    <property type="term" value="P:carbohydrate metabolic process"/>
    <property type="evidence" value="ECO:0007669"/>
    <property type="project" value="InterPro"/>
</dbReference>
<comment type="cofactor">
    <cofactor evidence="12">
        <name>NAD(+)</name>
        <dbReference type="ChEBI" id="CHEBI:57540"/>
    </cofactor>
    <text evidence="12">Binds 1 NAD(+) per subunit.</text>
</comment>
<keyword evidence="10" id="KW-0170">Cobalt</keyword>
<feature type="binding site" evidence="9">
    <location>
        <position position="147"/>
    </location>
    <ligand>
        <name>substrate</name>
    </ligand>
</feature>
<accession>A0A317JX18</accession>
<evidence type="ECO:0000313" key="14">
    <source>
        <dbReference type="EMBL" id="PWU44880.1"/>
    </source>
</evidence>
<dbReference type="InterPro" id="IPR001088">
    <property type="entry name" value="Glyco_hydro_4"/>
</dbReference>
<keyword evidence="5 12" id="KW-0520">NAD</keyword>
<keyword evidence="15" id="KW-1185">Reference proteome</keyword>
<comment type="similarity">
    <text evidence="2 12">Belongs to the glycosyl hydrolase 4 family.</text>
</comment>
<dbReference type="GO" id="GO:0016616">
    <property type="term" value="F:oxidoreductase activity, acting on the CH-OH group of donors, NAD or NADP as acceptor"/>
    <property type="evidence" value="ECO:0007669"/>
    <property type="project" value="InterPro"/>
</dbReference>
<evidence type="ECO:0000259" key="13">
    <source>
        <dbReference type="Pfam" id="PF11975"/>
    </source>
</evidence>
<protein>
    <submittedName>
        <fullName evidence="14">Alpha-glucosidase/alpha-galactosidase</fullName>
    </submittedName>
</protein>
<dbReference type="GO" id="GO:0004553">
    <property type="term" value="F:hydrolase activity, hydrolyzing O-glycosyl compounds"/>
    <property type="evidence" value="ECO:0007669"/>
    <property type="project" value="InterPro"/>
</dbReference>
<evidence type="ECO:0000256" key="5">
    <source>
        <dbReference type="ARBA" id="ARBA00023027"/>
    </source>
</evidence>
<evidence type="ECO:0000256" key="6">
    <source>
        <dbReference type="ARBA" id="ARBA00023211"/>
    </source>
</evidence>
<dbReference type="OrthoDB" id="9767022at2"/>
<name>A0A317JX18_9ACTN</name>
<evidence type="ECO:0000256" key="12">
    <source>
        <dbReference type="RuleBase" id="RU361152"/>
    </source>
</evidence>
<dbReference type="Pfam" id="PF11975">
    <property type="entry name" value="Glyco_hydro_4C"/>
    <property type="match status" value="1"/>
</dbReference>
<evidence type="ECO:0000256" key="11">
    <source>
        <dbReference type="PIRSR" id="PIRSR601088-4"/>
    </source>
</evidence>
<gene>
    <name evidence="14" type="ORF">DLJ46_23720</name>
</gene>
<dbReference type="InterPro" id="IPR015955">
    <property type="entry name" value="Lactate_DH/Glyco_Ohase_4_C"/>
</dbReference>
<dbReference type="SUPFAM" id="SSF56327">
    <property type="entry name" value="LDH C-terminal domain-like"/>
    <property type="match status" value="1"/>
</dbReference>
<dbReference type="PRINTS" id="PR00732">
    <property type="entry name" value="GLHYDRLASE4"/>
</dbReference>
<evidence type="ECO:0000256" key="8">
    <source>
        <dbReference type="ARBA" id="ARBA00023295"/>
    </source>
</evidence>
<dbReference type="PANTHER" id="PTHR32092">
    <property type="entry name" value="6-PHOSPHO-BETA-GLUCOSIDASE-RELATED"/>
    <property type="match status" value="1"/>
</dbReference>
<dbReference type="PANTHER" id="PTHR32092:SF6">
    <property type="entry name" value="ALPHA-GALACTOSIDASE"/>
    <property type="match status" value="1"/>
</dbReference>
<feature type="binding site" evidence="10">
    <location>
        <position position="167"/>
    </location>
    <ligand>
        <name>Mn(2+)</name>
        <dbReference type="ChEBI" id="CHEBI:29035"/>
    </ligand>
</feature>
<evidence type="ECO:0000256" key="2">
    <source>
        <dbReference type="ARBA" id="ARBA00010141"/>
    </source>
</evidence>
<dbReference type="AlphaFoldDB" id="A0A317JX18"/>